<dbReference type="SUPFAM" id="SSF56176">
    <property type="entry name" value="FAD-binding/transporter-associated domain-like"/>
    <property type="match status" value="1"/>
</dbReference>
<dbReference type="InterPro" id="IPR016169">
    <property type="entry name" value="FAD-bd_PCMH_sub2"/>
</dbReference>
<feature type="domain" description="FAD-binding PCMH-type" evidence="6">
    <location>
        <begin position="37"/>
        <end position="210"/>
    </location>
</feature>
<dbReference type="InterPro" id="IPR004113">
    <property type="entry name" value="FAD-bd_oxidored_4_C"/>
</dbReference>
<dbReference type="PROSITE" id="PS51387">
    <property type="entry name" value="FAD_PCMH"/>
    <property type="match status" value="1"/>
</dbReference>
<dbReference type="Pfam" id="PF01565">
    <property type="entry name" value="FAD_binding_4"/>
    <property type="match status" value="1"/>
</dbReference>
<evidence type="ECO:0000256" key="3">
    <source>
        <dbReference type="ARBA" id="ARBA00022827"/>
    </source>
</evidence>
<evidence type="ECO:0000256" key="4">
    <source>
        <dbReference type="ARBA" id="ARBA00023002"/>
    </source>
</evidence>
<dbReference type="RefSeq" id="WP_344672235.1">
    <property type="nucleotide sequence ID" value="NZ_BAAAQN010000116.1"/>
</dbReference>
<reference evidence="7 8" key="1">
    <citation type="journal article" date="2019" name="Int. J. Syst. Evol. Microbiol.">
        <title>The Global Catalogue of Microorganisms (GCM) 10K type strain sequencing project: providing services to taxonomists for standard genome sequencing and annotation.</title>
        <authorList>
            <consortium name="The Broad Institute Genomics Platform"/>
            <consortium name="The Broad Institute Genome Sequencing Center for Infectious Disease"/>
            <person name="Wu L."/>
            <person name="Ma J."/>
        </authorList>
    </citation>
    <scope>NUCLEOTIDE SEQUENCE [LARGE SCALE GENOMIC DNA]</scope>
    <source>
        <strain evidence="7 8">JCM 16014</strain>
    </source>
</reference>
<feature type="compositionally biased region" description="Pro residues" evidence="5">
    <location>
        <begin position="28"/>
        <end position="41"/>
    </location>
</feature>
<dbReference type="EMBL" id="BAAAQN010000116">
    <property type="protein sequence ID" value="GAA2066939.1"/>
    <property type="molecule type" value="Genomic_DNA"/>
</dbReference>
<dbReference type="InterPro" id="IPR036318">
    <property type="entry name" value="FAD-bd_PCMH-like_sf"/>
</dbReference>
<accession>A0ABN2VSM7</accession>
<gene>
    <name evidence="7" type="ORF">GCM10009839_93450</name>
</gene>
<dbReference type="Proteomes" id="UP001500751">
    <property type="component" value="Unassembled WGS sequence"/>
</dbReference>
<keyword evidence="2" id="KW-0285">Flavoprotein</keyword>
<dbReference type="InterPro" id="IPR016164">
    <property type="entry name" value="FAD-linked_Oxase-like_C"/>
</dbReference>
<comment type="cofactor">
    <cofactor evidence="1">
        <name>FAD</name>
        <dbReference type="ChEBI" id="CHEBI:57692"/>
    </cofactor>
</comment>
<dbReference type="PANTHER" id="PTHR11748:SF103">
    <property type="entry name" value="GLYCOLATE OXIDASE SUBUNIT GLCE"/>
    <property type="match status" value="1"/>
</dbReference>
<dbReference type="SUPFAM" id="SSF55103">
    <property type="entry name" value="FAD-linked oxidases, C-terminal domain"/>
    <property type="match status" value="1"/>
</dbReference>
<keyword evidence="8" id="KW-1185">Reference proteome</keyword>
<dbReference type="InterPro" id="IPR006094">
    <property type="entry name" value="Oxid_FAD_bind_N"/>
</dbReference>
<comment type="caution">
    <text evidence="7">The sequence shown here is derived from an EMBL/GenBank/DDBJ whole genome shotgun (WGS) entry which is preliminary data.</text>
</comment>
<dbReference type="Gene3D" id="3.30.465.10">
    <property type="match status" value="1"/>
</dbReference>
<name>A0ABN2VSM7_9ACTN</name>
<evidence type="ECO:0000256" key="5">
    <source>
        <dbReference type="SAM" id="MobiDB-lite"/>
    </source>
</evidence>
<feature type="compositionally biased region" description="Polar residues" evidence="5">
    <location>
        <begin position="1"/>
        <end position="11"/>
    </location>
</feature>
<sequence>MVGPSFASSTPGERPAGAGSGADAGGPGPGPDTSPAAPLPAPRSITPTTVKDLRDAVTVGTVLIRGTGTATTWGAPVRDPRTTVSLAGMDRVLDHRPADMTVYVQGGIRLDVLQAELAGRGQWLPYDPARSEATIGGLLATGDAGPRRLGYGSLRELVIGATMVFPDGAIAKSGGHVIKNVAGYDLAKLCHGSLGTLGVVAELVLRVHPLPQTSRTVMVRDVNTEAAQRLSWALTRSATEPTAIEWCEPEQVLAVRFDGTSDGAAARAAAARTLLTGSKAELDDEESESFWYSHAARTIAEPGDTVLRAATRPGVDPGLVRALTAWAEHSGVKAQLTCSPATGGYTVRVTGGDAKAHAELVKNWRTSVEAVGGFVMLRRRRPGVDAMVESWGRAPGGVEVMRRVKGNFDPENRFAPGRFAPWF</sequence>
<protein>
    <submittedName>
        <fullName evidence="7">FAD-binding oxidoreductase</fullName>
    </submittedName>
</protein>
<feature type="compositionally biased region" description="Gly residues" evidence="5">
    <location>
        <begin position="18"/>
        <end position="27"/>
    </location>
</feature>
<feature type="region of interest" description="Disordered" evidence="5">
    <location>
        <begin position="1"/>
        <end position="47"/>
    </location>
</feature>
<dbReference type="PANTHER" id="PTHR11748">
    <property type="entry name" value="D-LACTATE DEHYDROGENASE"/>
    <property type="match status" value="1"/>
</dbReference>
<proteinExistence type="predicted"/>
<evidence type="ECO:0000313" key="8">
    <source>
        <dbReference type="Proteomes" id="UP001500751"/>
    </source>
</evidence>
<evidence type="ECO:0000259" key="6">
    <source>
        <dbReference type="PROSITE" id="PS51387"/>
    </source>
</evidence>
<evidence type="ECO:0000256" key="2">
    <source>
        <dbReference type="ARBA" id="ARBA00022630"/>
    </source>
</evidence>
<evidence type="ECO:0000313" key="7">
    <source>
        <dbReference type="EMBL" id="GAA2066939.1"/>
    </source>
</evidence>
<organism evidence="7 8">
    <name type="scientific">Catenulispora yoronensis</name>
    <dbReference type="NCBI Taxonomy" id="450799"/>
    <lineage>
        <taxon>Bacteria</taxon>
        <taxon>Bacillati</taxon>
        <taxon>Actinomycetota</taxon>
        <taxon>Actinomycetes</taxon>
        <taxon>Catenulisporales</taxon>
        <taxon>Catenulisporaceae</taxon>
        <taxon>Catenulispora</taxon>
    </lineage>
</organism>
<dbReference type="InterPro" id="IPR016166">
    <property type="entry name" value="FAD-bd_PCMH"/>
</dbReference>
<evidence type="ECO:0000256" key="1">
    <source>
        <dbReference type="ARBA" id="ARBA00001974"/>
    </source>
</evidence>
<dbReference type="Pfam" id="PF02913">
    <property type="entry name" value="FAD-oxidase_C"/>
    <property type="match status" value="1"/>
</dbReference>
<keyword evidence="4" id="KW-0560">Oxidoreductase</keyword>
<keyword evidence="3" id="KW-0274">FAD</keyword>